<reference evidence="1 2" key="2">
    <citation type="journal article" date="2022" name="Mol. Ecol. Resour.">
        <title>The genomes of chicory, endive, great burdock and yacon provide insights into Asteraceae paleo-polyploidization history and plant inulin production.</title>
        <authorList>
            <person name="Fan W."/>
            <person name="Wang S."/>
            <person name="Wang H."/>
            <person name="Wang A."/>
            <person name="Jiang F."/>
            <person name="Liu H."/>
            <person name="Zhao H."/>
            <person name="Xu D."/>
            <person name="Zhang Y."/>
        </authorList>
    </citation>
    <scope>NUCLEOTIDE SEQUENCE [LARGE SCALE GENOMIC DNA]</scope>
    <source>
        <strain evidence="2">cv. Punajuju</strain>
        <tissue evidence="1">Leaves</tissue>
    </source>
</reference>
<dbReference type="Proteomes" id="UP001055811">
    <property type="component" value="Linkage Group LG07"/>
</dbReference>
<keyword evidence="2" id="KW-1185">Reference proteome</keyword>
<dbReference type="EMBL" id="CM042015">
    <property type="protein sequence ID" value="KAI3710761.1"/>
    <property type="molecule type" value="Genomic_DNA"/>
</dbReference>
<name>A0ACB9ALZ1_CICIN</name>
<evidence type="ECO:0000313" key="2">
    <source>
        <dbReference type="Proteomes" id="UP001055811"/>
    </source>
</evidence>
<reference evidence="2" key="1">
    <citation type="journal article" date="2022" name="Mol. Ecol. Resour.">
        <title>The genomes of chicory, endive, great burdock and yacon provide insights into Asteraceae palaeo-polyploidization history and plant inulin production.</title>
        <authorList>
            <person name="Fan W."/>
            <person name="Wang S."/>
            <person name="Wang H."/>
            <person name="Wang A."/>
            <person name="Jiang F."/>
            <person name="Liu H."/>
            <person name="Zhao H."/>
            <person name="Xu D."/>
            <person name="Zhang Y."/>
        </authorList>
    </citation>
    <scope>NUCLEOTIDE SEQUENCE [LARGE SCALE GENOMIC DNA]</scope>
    <source>
        <strain evidence="2">cv. Punajuju</strain>
    </source>
</reference>
<gene>
    <name evidence="1" type="ORF">L2E82_40554</name>
</gene>
<protein>
    <submittedName>
        <fullName evidence="1">Uncharacterized protein</fullName>
    </submittedName>
</protein>
<accession>A0ACB9ALZ1</accession>
<comment type="caution">
    <text evidence="1">The sequence shown here is derived from an EMBL/GenBank/DDBJ whole genome shotgun (WGS) entry which is preliminary data.</text>
</comment>
<evidence type="ECO:0000313" key="1">
    <source>
        <dbReference type="EMBL" id="KAI3710761.1"/>
    </source>
</evidence>
<organism evidence="1 2">
    <name type="scientific">Cichorium intybus</name>
    <name type="common">Chicory</name>
    <dbReference type="NCBI Taxonomy" id="13427"/>
    <lineage>
        <taxon>Eukaryota</taxon>
        <taxon>Viridiplantae</taxon>
        <taxon>Streptophyta</taxon>
        <taxon>Embryophyta</taxon>
        <taxon>Tracheophyta</taxon>
        <taxon>Spermatophyta</taxon>
        <taxon>Magnoliopsida</taxon>
        <taxon>eudicotyledons</taxon>
        <taxon>Gunneridae</taxon>
        <taxon>Pentapetalae</taxon>
        <taxon>asterids</taxon>
        <taxon>campanulids</taxon>
        <taxon>Asterales</taxon>
        <taxon>Asteraceae</taxon>
        <taxon>Cichorioideae</taxon>
        <taxon>Cichorieae</taxon>
        <taxon>Cichoriinae</taxon>
        <taxon>Cichorium</taxon>
    </lineage>
</organism>
<proteinExistence type="predicted"/>
<sequence>MSDHEDHKAESLMEKISDKIHGKDDSSSSSDSDDDSKISEIKSKVFRLFGREKPVHKVFGGGKPADVLLWKDKKLSGGILGGVSLIWFLFEVLEYHLLTLVCHSLILTLAILFLWSNASAFINKSPPKIPQVVIPEKPVLEIVSSLRIELNQGFAALRDIASGKDLKKFLSVIAGLWFVSIISNCYSFLTLVYIMVVLLFSVPVAYDKYEDKIDPLAEKAWIEIKKQYAVFDAKVLCKIPRSMKELKDKKKA</sequence>